<comment type="caution">
    <text evidence="2">The sequence shown here is derived from an EMBL/GenBank/DDBJ whole genome shotgun (WGS) entry which is preliminary data.</text>
</comment>
<dbReference type="CDD" id="cd00093">
    <property type="entry name" value="HTH_XRE"/>
    <property type="match status" value="1"/>
</dbReference>
<dbReference type="Pfam" id="PF01381">
    <property type="entry name" value="HTH_3"/>
    <property type="match status" value="1"/>
</dbReference>
<name>A0A0R1YLJ6_9LACO</name>
<dbReference type="AlphaFoldDB" id="A0A0R1YLJ6"/>
<dbReference type="STRING" id="1423754.FC39_GL000850"/>
<proteinExistence type="predicted"/>
<dbReference type="SMART" id="SM00530">
    <property type="entry name" value="HTH_XRE"/>
    <property type="match status" value="1"/>
</dbReference>
<dbReference type="NCBIfam" id="TIGR01716">
    <property type="entry name" value="RGG_Cterm"/>
    <property type="match status" value="1"/>
</dbReference>
<dbReference type="InterPro" id="IPR010982">
    <property type="entry name" value="Lambda_DNA-bd_dom_sf"/>
</dbReference>
<protein>
    <submittedName>
        <fullName evidence="2">Transcriptional regulator</fullName>
    </submittedName>
</protein>
<keyword evidence="3" id="KW-1185">Reference proteome</keyword>
<gene>
    <name evidence="2" type="ORF">FC39_GL000850</name>
</gene>
<evidence type="ECO:0000259" key="1">
    <source>
        <dbReference type="PROSITE" id="PS50943"/>
    </source>
</evidence>
<sequence length="283" mass="33146">MKSLGPNFQKLRKEQNITLADAAKGICSTSNLSRWENGKIQISFDNVLNLINRIHLTPNEFISNAEIDNSENISLEMRQVINDEDTDKMKQLIEKYLDLYHQKKRFYELYLAVILCNQYLIIKNKNLLPFPDQMRLYTYLSQIKVWSTFNLSFFGNCVFMIKSDRVFSIAMQILNNQKLVLEDSTHYNLGNMMGVLSDATLSLIFRKDLKHAKKLLVTLDQVDLPQVFSFFKMTIAFMKRIINYMKNDDENYVLKFIQNTIDLGMNAAADTFLDIFKRVKELR</sequence>
<dbReference type="EMBL" id="AZGI01000028">
    <property type="protein sequence ID" value="KRM40115.1"/>
    <property type="molecule type" value="Genomic_DNA"/>
</dbReference>
<dbReference type="Proteomes" id="UP000051223">
    <property type="component" value="Unassembled WGS sequence"/>
</dbReference>
<dbReference type="InterPro" id="IPR001387">
    <property type="entry name" value="Cro/C1-type_HTH"/>
</dbReference>
<evidence type="ECO:0000313" key="2">
    <source>
        <dbReference type="EMBL" id="KRM40115.1"/>
    </source>
</evidence>
<reference evidence="2 3" key="1">
    <citation type="journal article" date="2015" name="Genome Announc.">
        <title>Expanding the biotechnology potential of lactobacilli through comparative genomics of 213 strains and associated genera.</title>
        <authorList>
            <person name="Sun Z."/>
            <person name="Harris H.M."/>
            <person name="McCann A."/>
            <person name="Guo C."/>
            <person name="Argimon S."/>
            <person name="Zhang W."/>
            <person name="Yang X."/>
            <person name="Jeffery I.B."/>
            <person name="Cooney J.C."/>
            <person name="Kagawa T.F."/>
            <person name="Liu W."/>
            <person name="Song Y."/>
            <person name="Salvetti E."/>
            <person name="Wrobel A."/>
            <person name="Rasinkangas P."/>
            <person name="Parkhill J."/>
            <person name="Rea M.C."/>
            <person name="O'Sullivan O."/>
            <person name="Ritari J."/>
            <person name="Douillard F.P."/>
            <person name="Paul Ross R."/>
            <person name="Yang R."/>
            <person name="Briner A.E."/>
            <person name="Felis G.E."/>
            <person name="de Vos W.M."/>
            <person name="Barrangou R."/>
            <person name="Klaenhammer T.R."/>
            <person name="Caufield P.W."/>
            <person name="Cui Y."/>
            <person name="Zhang H."/>
            <person name="O'Toole P.W."/>
        </authorList>
    </citation>
    <scope>NUCLEOTIDE SEQUENCE [LARGE SCALE GENOMIC DNA]</scope>
    <source>
        <strain evidence="2 3">DSM 5661</strain>
    </source>
</reference>
<dbReference type="SUPFAM" id="SSF47413">
    <property type="entry name" value="lambda repressor-like DNA-binding domains"/>
    <property type="match status" value="1"/>
</dbReference>
<dbReference type="InterPro" id="IPR053163">
    <property type="entry name" value="HTH-type_regulator_Rgg"/>
</dbReference>
<evidence type="ECO:0000313" key="3">
    <source>
        <dbReference type="Proteomes" id="UP000051223"/>
    </source>
</evidence>
<dbReference type="eggNOG" id="COG1396">
    <property type="taxonomic scope" value="Bacteria"/>
</dbReference>
<dbReference type="Gene3D" id="1.25.40.10">
    <property type="entry name" value="Tetratricopeptide repeat domain"/>
    <property type="match status" value="1"/>
</dbReference>
<dbReference type="GO" id="GO:0003677">
    <property type="term" value="F:DNA binding"/>
    <property type="evidence" value="ECO:0007669"/>
    <property type="project" value="InterPro"/>
</dbReference>
<feature type="domain" description="HTH cro/C1-type" evidence="1">
    <location>
        <begin position="8"/>
        <end position="61"/>
    </location>
</feature>
<dbReference type="PROSITE" id="PS50943">
    <property type="entry name" value="HTH_CROC1"/>
    <property type="match status" value="1"/>
</dbReference>
<dbReference type="PANTHER" id="PTHR37038">
    <property type="entry name" value="TRANSCRIPTIONAL REGULATOR-RELATED"/>
    <property type="match status" value="1"/>
</dbReference>
<dbReference type="InterPro" id="IPR010057">
    <property type="entry name" value="Transcription_activator_Rgg_C"/>
</dbReference>
<dbReference type="Pfam" id="PF21259">
    <property type="entry name" value="Rgg_C"/>
    <property type="match status" value="1"/>
</dbReference>
<organism evidence="2 3">
    <name type="scientific">Lactobacillus hamsteri DSM 5661 = JCM 6256</name>
    <dbReference type="NCBI Taxonomy" id="1423754"/>
    <lineage>
        <taxon>Bacteria</taxon>
        <taxon>Bacillati</taxon>
        <taxon>Bacillota</taxon>
        <taxon>Bacilli</taxon>
        <taxon>Lactobacillales</taxon>
        <taxon>Lactobacillaceae</taxon>
        <taxon>Lactobacillus</taxon>
    </lineage>
</organism>
<dbReference type="RefSeq" id="WP_025080896.1">
    <property type="nucleotide sequence ID" value="NZ_AZGI01000028.1"/>
</dbReference>
<dbReference type="OrthoDB" id="2311615at2"/>
<dbReference type="PATRIC" id="fig|1423754.3.peg.872"/>
<dbReference type="InterPro" id="IPR011990">
    <property type="entry name" value="TPR-like_helical_dom_sf"/>
</dbReference>
<accession>A0A0R1YLJ6</accession>